<dbReference type="Proteomes" id="UP000183954">
    <property type="component" value="Unassembled WGS sequence"/>
</dbReference>
<keyword evidence="5" id="KW-1185">Reference proteome</keyword>
<evidence type="ECO:0000313" key="4">
    <source>
        <dbReference type="EMBL" id="SHH12554.1"/>
    </source>
</evidence>
<reference evidence="5" key="1">
    <citation type="submission" date="2016-11" db="EMBL/GenBank/DDBJ databases">
        <authorList>
            <person name="Varghese N."/>
            <person name="Submissions S."/>
        </authorList>
    </citation>
    <scope>NUCLEOTIDE SEQUENCE [LARGE SCALE GENOMIC DNA]</scope>
    <source>
        <strain evidence="5">DSM 15449</strain>
    </source>
</reference>
<feature type="domain" description="Bacterial Ig" evidence="3">
    <location>
        <begin position="810"/>
        <end position="882"/>
    </location>
</feature>
<feature type="domain" description="Bacterial Ig" evidence="3">
    <location>
        <begin position="720"/>
        <end position="794"/>
    </location>
</feature>
<dbReference type="PANTHER" id="PTHR30032:SF8">
    <property type="entry name" value="GERMINATION-SPECIFIC N-ACETYLMURAMOYL-L-ALANINE AMIDASE"/>
    <property type="match status" value="1"/>
</dbReference>
<accession>A0A1M5QEC8</accession>
<dbReference type="PANTHER" id="PTHR30032">
    <property type="entry name" value="N-ACETYLMURAMOYL-L-ALANINE AMIDASE-RELATED"/>
    <property type="match status" value="1"/>
</dbReference>
<dbReference type="InterPro" id="IPR051922">
    <property type="entry name" value="Bact_Sporulation_Assoc"/>
</dbReference>
<dbReference type="Pfam" id="PF17936">
    <property type="entry name" value="Big_6"/>
    <property type="match status" value="5"/>
</dbReference>
<name>A0A1M5QEC8_9FIRM</name>
<dbReference type="InterPro" id="IPR007253">
    <property type="entry name" value="Cell_wall-bd_2"/>
</dbReference>
<feature type="domain" description="Bacterial Ig" evidence="3">
    <location>
        <begin position="895"/>
        <end position="969"/>
    </location>
</feature>
<dbReference type="EMBL" id="FQXJ01000003">
    <property type="protein sequence ID" value="SHH12554.1"/>
    <property type="molecule type" value="Genomic_DNA"/>
</dbReference>
<dbReference type="OrthoDB" id="1789587at2"/>
<feature type="domain" description="Bacterial Ig" evidence="3">
    <location>
        <begin position="626"/>
        <end position="705"/>
    </location>
</feature>
<feature type="domain" description="Bacterial Ig" evidence="3">
    <location>
        <begin position="985"/>
        <end position="1058"/>
    </location>
</feature>
<dbReference type="InterPro" id="IPR041498">
    <property type="entry name" value="Big_6"/>
</dbReference>
<feature type="signal peptide" evidence="2">
    <location>
        <begin position="1"/>
        <end position="31"/>
    </location>
</feature>
<evidence type="ECO:0000313" key="5">
    <source>
        <dbReference type="Proteomes" id="UP000183954"/>
    </source>
</evidence>
<evidence type="ECO:0000256" key="1">
    <source>
        <dbReference type="SAM" id="MobiDB-lite"/>
    </source>
</evidence>
<dbReference type="Gene3D" id="3.40.50.12090">
    <property type="match status" value="2"/>
</dbReference>
<dbReference type="AlphaFoldDB" id="A0A1M5QEC8"/>
<feature type="region of interest" description="Disordered" evidence="1">
    <location>
        <begin position="591"/>
        <end position="633"/>
    </location>
</feature>
<dbReference type="RefSeq" id="WP_073027214.1">
    <property type="nucleotide sequence ID" value="NZ_FQXJ01000003.1"/>
</dbReference>
<evidence type="ECO:0000259" key="3">
    <source>
        <dbReference type="Pfam" id="PF17936"/>
    </source>
</evidence>
<dbReference type="Pfam" id="PF04122">
    <property type="entry name" value="CW_binding_2"/>
    <property type="match status" value="3"/>
</dbReference>
<feature type="compositionally biased region" description="Basic and acidic residues" evidence="1">
    <location>
        <begin position="607"/>
        <end position="617"/>
    </location>
</feature>
<sequence>MSSIYSNRLVASLAITALSLTAGLTPGVAMASEVQVKSTYNVQSTQSLINTLTRLGGYDRYGTAVQIADHGWQSASTAVLAPSGDQNMVDALASSSLATAVDGPILLADKDSVPTSTMTELKKLGVTKVYLVSGTEVISAKVVNDLYSVGIQAVRIGGYDRYETAVNIAKEIQKIKPFNEIVVTNGYANVDAISIAPIAAAKGIPVLLVDKDSVPTVVSDFIKSLGISKTYVIGGTAVVSDTVKDALPNASRLGGYDRFDTNTEVLKKFENLIIGGTMFFANGSESSLIDSLTGAPMTAKLGGAIVLSNKEAVPDSTKGFIQTNIALKNPGILGGTAVMSDSAIQSLGYIQPGQSDILDGAVQLNTPNETFRDKTVNGNILITANGVTLQNVVVNGTLFLDPGKDGSATLDGVQATRIVVLSGADRSIYLKETKADSLIVSSSSVVHIVAETGSIFGSTLVQSDATVESKSGANIGPMVVQPQRKVPINVQLQGTFSNDISLNGSVKLTAADGAVIPTVTVTGATTPDSIQLAGQFSNVTIEDNSSITLLSGQIDRLETNGASEIVVESGAKITVLSATGDIKVSGGGIVNGKKSTDTPTDLGDLPSVDRDRDRDTDVIQTEQPPVPGTVRAGDTTISGTAEAGATVSVKKSGIETEIGIGIADEIIGTYVVTLNGGVTLIEGEVLSITALVPGKTLSNATPVTVAAALIQSTQPTVMGMVGAGETMIMGTAEAGAAVSIKRSDIELGTSTADETTGTYMVEFDDEVTLSEEDILFITATAPDKTESNPTEVTVVAALIKTTQPEVPGPVRVGGTEISGTTDAGAKVCVLRDETVIGIATADETGTFTVTLNDGVDLNKNDVLSIIAKAVERAISEVESVTVAQAQTTQPTVMGTVGAGETMIMGTAEEGATVSIKRSDIELGSATADETTGTYMVELDGEVTLSEEDILIITATAPDKTESNHTEVTVVAALVKTTQPEVPGPVRVGDTEISGTTDAGAKVCLLRGETVIGTAVADGTGDFSLELNEGVTLVEDEELSIVAKASDKAVSVVETITVEAALE</sequence>
<feature type="chain" id="PRO_5012657729" evidence="2">
    <location>
        <begin position="32"/>
        <end position="1062"/>
    </location>
</feature>
<protein>
    <submittedName>
        <fullName evidence="4">Putative cell wall-binding protein</fullName>
    </submittedName>
</protein>
<proteinExistence type="predicted"/>
<evidence type="ECO:0000256" key="2">
    <source>
        <dbReference type="SAM" id="SignalP"/>
    </source>
</evidence>
<dbReference type="STRING" id="1121420.SAMN02746098_00235"/>
<gene>
    <name evidence="4" type="ORF">SAMN02746098_00235</name>
</gene>
<organism evidence="4 5">
    <name type="scientific">Desulfosporosinus lacus DSM 15449</name>
    <dbReference type="NCBI Taxonomy" id="1121420"/>
    <lineage>
        <taxon>Bacteria</taxon>
        <taxon>Bacillati</taxon>
        <taxon>Bacillota</taxon>
        <taxon>Clostridia</taxon>
        <taxon>Eubacteriales</taxon>
        <taxon>Desulfitobacteriaceae</taxon>
        <taxon>Desulfosporosinus</taxon>
    </lineage>
</organism>
<keyword evidence="2" id="KW-0732">Signal</keyword>